<protein>
    <submittedName>
        <fullName evidence="1">Inovirus Gp2 family protein</fullName>
    </submittedName>
</protein>
<comment type="caution">
    <text evidence="1">The sequence shown here is derived from an EMBL/GenBank/DDBJ whole genome shotgun (WGS) entry which is preliminary data.</text>
</comment>
<evidence type="ECO:0000313" key="2">
    <source>
        <dbReference type="Proteomes" id="UP000887320"/>
    </source>
</evidence>
<dbReference type="AlphaFoldDB" id="A0A8X8GJ46"/>
<sequence>MLQFNLDHQAGVMYAIHTFVDVCLNFDMPNEAFIFNLERLWCAFEAFKQEGVEYVASITAFAAVTEFVNSQRGMLSFGEYLLGLSIGEIKALRRILHAHRGLILEEIEKYRNQEDDNQKSFLAEINNVIVDRSSVLIVRVDLSYAVESLSDVTINVFDLHIQRLRKALKDKNGCFKHLLTFGLALEHGATKGFHAHLMLVYNSSKIQKDVYYGFEVIDKWREITMTNGGCTGIGFNVNLDKKKYKKKGTLGIGEISRDCAVLHANALCVAEYLVRPEKYSQMMLIKLGVKNTFTKGKYKLHGRKYPTHYKQKLLSYKVRSLTEDDLKILVGDKQA</sequence>
<name>A0A8X8GJ46_ACIGI</name>
<organism evidence="1 2">
    <name type="scientific">Acinetobacter guillouiae</name>
    <name type="common">Acinetobacter genomosp. 11</name>
    <dbReference type="NCBI Taxonomy" id="106649"/>
    <lineage>
        <taxon>Bacteria</taxon>
        <taxon>Pseudomonadati</taxon>
        <taxon>Pseudomonadota</taxon>
        <taxon>Gammaproteobacteria</taxon>
        <taxon>Moraxellales</taxon>
        <taxon>Moraxellaceae</taxon>
        <taxon>Acinetobacter</taxon>
    </lineage>
</organism>
<evidence type="ECO:0000313" key="1">
    <source>
        <dbReference type="EMBL" id="MCF0264259.1"/>
    </source>
</evidence>
<proteinExistence type="predicted"/>
<accession>A0A8X8GJ46</accession>
<dbReference type="EMBL" id="JAHWXT010000002">
    <property type="protein sequence ID" value="MCF0264259.1"/>
    <property type="molecule type" value="Genomic_DNA"/>
</dbReference>
<dbReference type="Proteomes" id="UP000887320">
    <property type="component" value="Unassembled WGS sequence"/>
</dbReference>
<gene>
    <name evidence="1" type="ORF">KW868_07240</name>
</gene>
<reference evidence="1" key="1">
    <citation type="submission" date="2021-07" db="EMBL/GenBank/DDBJ databases">
        <authorList>
            <person name="Fernandez M."/>
            <person name="Pereira P."/>
            <person name="Torres Tejerizo G.A."/>
            <person name="Gonzalez P."/>
            <person name="Agostini E."/>
        </authorList>
    </citation>
    <scope>NUCLEOTIDE SEQUENCE</scope>
    <source>
        <strain evidence="1">SFC 500-1A</strain>
    </source>
</reference>
<dbReference type="RefSeq" id="WP_234623091.1">
    <property type="nucleotide sequence ID" value="NZ_JAHWXT010000002.1"/>
</dbReference>